<dbReference type="InterPro" id="IPR021858">
    <property type="entry name" value="Fun_TF"/>
</dbReference>
<evidence type="ECO:0008006" key="4">
    <source>
        <dbReference type="Google" id="ProtNLM"/>
    </source>
</evidence>
<dbReference type="EMBL" id="ML978122">
    <property type="protein sequence ID" value="KAF2102598.1"/>
    <property type="molecule type" value="Genomic_DNA"/>
</dbReference>
<organism evidence="2 3">
    <name type="scientific">Rhizodiscina lignyota</name>
    <dbReference type="NCBI Taxonomy" id="1504668"/>
    <lineage>
        <taxon>Eukaryota</taxon>
        <taxon>Fungi</taxon>
        <taxon>Dikarya</taxon>
        <taxon>Ascomycota</taxon>
        <taxon>Pezizomycotina</taxon>
        <taxon>Dothideomycetes</taxon>
        <taxon>Pleosporomycetidae</taxon>
        <taxon>Aulographales</taxon>
        <taxon>Rhizodiscinaceae</taxon>
        <taxon>Rhizodiscina</taxon>
    </lineage>
</organism>
<protein>
    <recommendedName>
        <fullName evidence="4">Transcription factor domain-containing protein</fullName>
    </recommendedName>
</protein>
<feature type="region of interest" description="Disordered" evidence="1">
    <location>
        <begin position="1"/>
        <end position="23"/>
    </location>
</feature>
<evidence type="ECO:0000313" key="3">
    <source>
        <dbReference type="Proteomes" id="UP000799772"/>
    </source>
</evidence>
<evidence type="ECO:0000313" key="2">
    <source>
        <dbReference type="EMBL" id="KAF2102598.1"/>
    </source>
</evidence>
<keyword evidence="3" id="KW-1185">Reference proteome</keyword>
<dbReference type="AlphaFoldDB" id="A0A9P4M9B1"/>
<dbReference type="PANTHER" id="PTHR37540">
    <property type="entry name" value="TRANSCRIPTION FACTOR (ACR-2), PUTATIVE-RELATED-RELATED"/>
    <property type="match status" value="1"/>
</dbReference>
<accession>A0A9P4M9B1</accession>
<feature type="region of interest" description="Disordered" evidence="1">
    <location>
        <begin position="61"/>
        <end position="89"/>
    </location>
</feature>
<name>A0A9P4M9B1_9PEZI</name>
<evidence type="ECO:0000256" key="1">
    <source>
        <dbReference type="SAM" id="MobiDB-lite"/>
    </source>
</evidence>
<feature type="compositionally biased region" description="Polar residues" evidence="1">
    <location>
        <begin position="65"/>
        <end position="84"/>
    </location>
</feature>
<dbReference type="PANTHER" id="PTHR37540:SF5">
    <property type="entry name" value="TRANSCRIPTION FACTOR DOMAIN-CONTAINING PROTEIN"/>
    <property type="match status" value="1"/>
</dbReference>
<proteinExistence type="predicted"/>
<gene>
    <name evidence="2" type="ORF">NA57DRAFT_52160</name>
</gene>
<feature type="compositionally biased region" description="Basic residues" evidence="1">
    <location>
        <begin position="1"/>
        <end position="12"/>
    </location>
</feature>
<sequence length="576" mass="64737">MTGRGKQPRRPSARNGTRERRSNAVIGSLIFVNPVVGGGTPDDLQKQRTLVRAAAQRHARRERFWTTSATKGVSPQTPATPASSESDECVKRARLSKSKAPESRIVPPITISSGCFECLRDLGCPQRFDPFNTSAFNYDERTTELANYWVTNISTLSNATVAPIRTNFFKYAQTSEPLMHAVLAVTAAIVWAKAGGPDIDICYQITEAVKGVNRSLISMNDTSCLDHGAFYTVIFLWIVEKIFQCAPWERLQRGKDIANRAYMHRDALRRMVVLRGGLTALMPDRILFSFILWIETHSSLEDFWLSPNVDLASVLNITRPNSFTVRYDTVVESTNVFSHVIHSPSIQSLAHSVIHFTAIYHMWLRSSLGMPLNHLPRCFDVIDILNECCLLSLRFLSLLNSDGTYHISDNKEQTMALGFSGFLVLLMRPLDWARILSQHSCFSRDIWYGTAKATIASRLRVALLSLDDLIFLGTICDVLLWLFFVGGICAEDTDDRDFYAEYIHKIVAARMNGPSTIKSGSVTVEAIASLPGPRNWQEVEYAHERLKGVLWVEELFEPAVQRLWEEAAAKEKIAEV</sequence>
<dbReference type="Proteomes" id="UP000799772">
    <property type="component" value="Unassembled WGS sequence"/>
</dbReference>
<dbReference type="Pfam" id="PF11951">
    <property type="entry name" value="Fungal_trans_2"/>
    <property type="match status" value="1"/>
</dbReference>
<reference evidence="2" key="1">
    <citation type="journal article" date="2020" name="Stud. Mycol.">
        <title>101 Dothideomycetes genomes: a test case for predicting lifestyles and emergence of pathogens.</title>
        <authorList>
            <person name="Haridas S."/>
            <person name="Albert R."/>
            <person name="Binder M."/>
            <person name="Bloem J."/>
            <person name="Labutti K."/>
            <person name="Salamov A."/>
            <person name="Andreopoulos B."/>
            <person name="Baker S."/>
            <person name="Barry K."/>
            <person name="Bills G."/>
            <person name="Bluhm B."/>
            <person name="Cannon C."/>
            <person name="Castanera R."/>
            <person name="Culley D."/>
            <person name="Daum C."/>
            <person name="Ezra D."/>
            <person name="Gonzalez J."/>
            <person name="Henrissat B."/>
            <person name="Kuo A."/>
            <person name="Liang C."/>
            <person name="Lipzen A."/>
            <person name="Lutzoni F."/>
            <person name="Magnuson J."/>
            <person name="Mondo S."/>
            <person name="Nolan M."/>
            <person name="Ohm R."/>
            <person name="Pangilinan J."/>
            <person name="Park H.-J."/>
            <person name="Ramirez L."/>
            <person name="Alfaro M."/>
            <person name="Sun H."/>
            <person name="Tritt A."/>
            <person name="Yoshinaga Y."/>
            <person name="Zwiers L.-H."/>
            <person name="Turgeon B."/>
            <person name="Goodwin S."/>
            <person name="Spatafora J."/>
            <person name="Crous P."/>
            <person name="Grigoriev I."/>
        </authorList>
    </citation>
    <scope>NUCLEOTIDE SEQUENCE</scope>
    <source>
        <strain evidence="2">CBS 133067</strain>
    </source>
</reference>
<comment type="caution">
    <text evidence="2">The sequence shown here is derived from an EMBL/GenBank/DDBJ whole genome shotgun (WGS) entry which is preliminary data.</text>
</comment>